<proteinExistence type="predicted"/>
<gene>
    <name evidence="2" type="ORF">ALO_00290</name>
</gene>
<evidence type="ECO:0000313" key="2">
    <source>
        <dbReference type="EMBL" id="EGO65904.1"/>
    </source>
</evidence>
<dbReference type="EMBL" id="AFGF01000006">
    <property type="protein sequence ID" value="EGO65904.1"/>
    <property type="molecule type" value="Genomic_DNA"/>
</dbReference>
<dbReference type="AlphaFoldDB" id="F7NDF1"/>
<keyword evidence="1" id="KW-1133">Transmembrane helix</keyword>
<feature type="transmembrane region" description="Helical" evidence="1">
    <location>
        <begin position="26"/>
        <end position="44"/>
    </location>
</feature>
<evidence type="ECO:0000313" key="3">
    <source>
        <dbReference type="Proteomes" id="UP000003240"/>
    </source>
</evidence>
<evidence type="ECO:0000256" key="1">
    <source>
        <dbReference type="SAM" id="Phobius"/>
    </source>
</evidence>
<sequence>MLMMAATAAIMRVLFGESGVQLGFYLALYMVNVLAAQTGLFVLFRRRQSFSPLFPGELVNTIDDFRGYHKTTSQKVLIRHGKTIPAVHNHAFTH</sequence>
<name>F7NDF1_9FIRM</name>
<organism evidence="2 3">
    <name type="scientific">Acetonema longum DSM 6540</name>
    <dbReference type="NCBI Taxonomy" id="1009370"/>
    <lineage>
        <taxon>Bacteria</taxon>
        <taxon>Bacillati</taxon>
        <taxon>Bacillota</taxon>
        <taxon>Negativicutes</taxon>
        <taxon>Acetonemataceae</taxon>
        <taxon>Acetonema</taxon>
    </lineage>
</organism>
<reference evidence="2 3" key="1">
    <citation type="journal article" date="2011" name="EMBO J.">
        <title>Structural diversity of bacterial flagellar motors.</title>
        <authorList>
            <person name="Chen S."/>
            <person name="Beeby M."/>
            <person name="Murphy G.E."/>
            <person name="Leadbetter J.R."/>
            <person name="Hendrixson D.R."/>
            <person name="Briegel A."/>
            <person name="Li Z."/>
            <person name="Shi J."/>
            <person name="Tocheva E.I."/>
            <person name="Muller A."/>
            <person name="Dobro M.J."/>
            <person name="Jensen G.J."/>
        </authorList>
    </citation>
    <scope>NUCLEOTIDE SEQUENCE [LARGE SCALE GENOMIC DNA]</scope>
    <source>
        <strain evidence="2 3">DSM 6540</strain>
    </source>
</reference>
<keyword evidence="1" id="KW-0472">Membrane</keyword>
<comment type="caution">
    <text evidence="2">The sequence shown here is derived from an EMBL/GenBank/DDBJ whole genome shotgun (WGS) entry which is preliminary data.</text>
</comment>
<protein>
    <submittedName>
        <fullName evidence="2">Uncharacterized protein</fullName>
    </submittedName>
</protein>
<keyword evidence="3" id="KW-1185">Reference proteome</keyword>
<accession>F7NDF1</accession>
<dbReference type="STRING" id="1009370.ALO_00290"/>
<keyword evidence="1" id="KW-0812">Transmembrane</keyword>
<dbReference type="Proteomes" id="UP000003240">
    <property type="component" value="Unassembled WGS sequence"/>
</dbReference>